<dbReference type="Gene3D" id="2.130.10.10">
    <property type="entry name" value="YVTN repeat-like/Quinoprotein amine dehydrogenase"/>
    <property type="match status" value="1"/>
</dbReference>
<protein>
    <submittedName>
        <fullName evidence="5">Uncharacterized protein</fullName>
    </submittedName>
</protein>
<evidence type="ECO:0000256" key="3">
    <source>
        <dbReference type="ARBA" id="ARBA00022737"/>
    </source>
</evidence>
<organism evidence="5 6">
    <name type="scientific">Rhizopus stolonifer</name>
    <name type="common">Rhizopus nigricans</name>
    <dbReference type="NCBI Taxonomy" id="4846"/>
    <lineage>
        <taxon>Eukaryota</taxon>
        <taxon>Fungi</taxon>
        <taxon>Fungi incertae sedis</taxon>
        <taxon>Mucoromycota</taxon>
        <taxon>Mucoromycotina</taxon>
        <taxon>Mucoromycetes</taxon>
        <taxon>Mucorales</taxon>
        <taxon>Mucorineae</taxon>
        <taxon>Rhizopodaceae</taxon>
        <taxon>Rhizopus</taxon>
    </lineage>
</organism>
<feature type="repeat" description="WD" evidence="4">
    <location>
        <begin position="257"/>
        <end position="299"/>
    </location>
</feature>
<dbReference type="STRING" id="4846.A0A367J0C3"/>
<evidence type="ECO:0000256" key="2">
    <source>
        <dbReference type="ARBA" id="ARBA00022574"/>
    </source>
</evidence>
<name>A0A367J0C3_RHIST</name>
<dbReference type="SMART" id="SM00320">
    <property type="entry name" value="WD40"/>
    <property type="match status" value="6"/>
</dbReference>
<comment type="similarity">
    <text evidence="1">Belongs to the WD repeat EIPR1 family.</text>
</comment>
<evidence type="ECO:0000313" key="6">
    <source>
        <dbReference type="Proteomes" id="UP000253551"/>
    </source>
</evidence>
<dbReference type="PANTHER" id="PTHR14205:SF15">
    <property type="entry name" value="EARP AND GARP COMPLEX-INTERACTING PROTEIN 1"/>
    <property type="match status" value="1"/>
</dbReference>
<feature type="non-terminal residue" evidence="5">
    <location>
        <position position="542"/>
    </location>
</feature>
<dbReference type="InterPro" id="IPR001680">
    <property type="entry name" value="WD40_rpt"/>
</dbReference>
<keyword evidence="2 4" id="KW-0853">WD repeat</keyword>
<dbReference type="InterPro" id="IPR015943">
    <property type="entry name" value="WD40/YVTN_repeat-like_dom_sf"/>
</dbReference>
<dbReference type="PROSITE" id="PS50082">
    <property type="entry name" value="WD_REPEATS_2"/>
    <property type="match status" value="1"/>
</dbReference>
<proteinExistence type="inferred from homology"/>
<dbReference type="Proteomes" id="UP000253551">
    <property type="component" value="Unassembled WGS sequence"/>
</dbReference>
<evidence type="ECO:0000256" key="4">
    <source>
        <dbReference type="PROSITE-ProRule" id="PRU00221"/>
    </source>
</evidence>
<dbReference type="EMBL" id="PJQM01004759">
    <property type="protein sequence ID" value="RCH83393.1"/>
    <property type="molecule type" value="Genomic_DNA"/>
</dbReference>
<evidence type="ECO:0000256" key="1">
    <source>
        <dbReference type="ARBA" id="ARBA00005672"/>
    </source>
</evidence>
<keyword evidence="6" id="KW-1185">Reference proteome</keyword>
<comment type="caution">
    <text evidence="5">The sequence shown here is derived from an EMBL/GenBank/DDBJ whole genome shotgun (WGS) entry which is preliminary data.</text>
</comment>
<dbReference type="GO" id="GO:0016567">
    <property type="term" value="P:protein ubiquitination"/>
    <property type="evidence" value="ECO:0007669"/>
    <property type="project" value="TreeGrafter"/>
</dbReference>
<gene>
    <name evidence="5" type="ORF">CU098_004740</name>
</gene>
<dbReference type="InterPro" id="IPR036322">
    <property type="entry name" value="WD40_repeat_dom_sf"/>
</dbReference>
<accession>A0A367J0C3</accession>
<dbReference type="InterPro" id="IPR040323">
    <property type="entry name" value="EIPR1"/>
</dbReference>
<dbReference type="SUPFAM" id="SSF50978">
    <property type="entry name" value="WD40 repeat-like"/>
    <property type="match status" value="1"/>
</dbReference>
<dbReference type="InterPro" id="IPR019775">
    <property type="entry name" value="WD40_repeat_CS"/>
</dbReference>
<reference evidence="5 6" key="1">
    <citation type="journal article" date="2018" name="G3 (Bethesda)">
        <title>Phylogenetic and Phylogenomic Definition of Rhizopus Species.</title>
        <authorList>
            <person name="Gryganskyi A.P."/>
            <person name="Golan J."/>
            <person name="Dolatabadi S."/>
            <person name="Mondo S."/>
            <person name="Robb S."/>
            <person name="Idnurm A."/>
            <person name="Muszewska A."/>
            <person name="Steczkiewicz K."/>
            <person name="Masonjones S."/>
            <person name="Liao H.L."/>
            <person name="Gajdeczka M.T."/>
            <person name="Anike F."/>
            <person name="Vuek A."/>
            <person name="Anishchenko I.M."/>
            <person name="Voigt K."/>
            <person name="de Hoog G.S."/>
            <person name="Smith M.E."/>
            <person name="Heitman J."/>
            <person name="Vilgalys R."/>
            <person name="Stajich J.E."/>
        </authorList>
    </citation>
    <scope>NUCLEOTIDE SEQUENCE [LARGE SCALE GENOMIC DNA]</scope>
    <source>
        <strain evidence="5 6">LSU 92-RS-03</strain>
    </source>
</reference>
<dbReference type="OrthoDB" id="361494at2759"/>
<keyword evidence="3" id="KW-0677">Repeat</keyword>
<dbReference type="Pfam" id="PF00400">
    <property type="entry name" value="WD40"/>
    <property type="match status" value="2"/>
</dbReference>
<evidence type="ECO:0000313" key="5">
    <source>
        <dbReference type="EMBL" id="RCH83393.1"/>
    </source>
</evidence>
<dbReference type="PROSITE" id="PS00678">
    <property type="entry name" value="WD_REPEATS_1"/>
    <property type="match status" value="1"/>
</dbReference>
<sequence length="542" mass="61403">MTQLSYGDVADRLRGSCSGKQMPFLYAVNRAYAFSEDIKQKTKGIHSQVFDMNQYGGNEDYLTCMSISQENGIIAMGSGNKAGNLYFVQDSSAIKDVELGSMRFKPVYKQSLGMPIHSLDWSENRILVGSRQGIVKLCTVNIQEGSSFQGFNLVGQYVNSPSEIVHYAPSYTINTQVKAVEFCPVQDQFLSTTINQLAIWDTTQESAPIHRYSSLHQAPLNCASWSPHQSLIVCGGYDRKLVIIDTRTSDGVAWSVDKAHDRPIQDAKFNPFIPYWLASAGEDSVVNIWDIRATQHSPVAKVDGNVGTVNSITWSNVRPENIGTATSDGFMRFWTLSPESFPIWDTHYRITHYSNQDTLPIVRERDQDNIWCIKDQNYRYGDTRSWRTNVWKEDVVDQDKRSAILLAGALRLGQWGKQDSGLKYKGEESVQARGPVVSGKPSTYYSITSGGQLTAHMVRFDTESNLRSRHRFDPEDKNEIAAQIEDDIYCRRITNAQSKLDYLKSMSTSDEQAEQQRLEEVLFLEDCLLTREPIKETDWQFD</sequence>
<dbReference type="AlphaFoldDB" id="A0A367J0C3"/>
<dbReference type="PANTHER" id="PTHR14205">
    <property type="entry name" value="WD-REPEAT PROTEIN"/>
    <property type="match status" value="1"/>
</dbReference>